<keyword evidence="11 13" id="KW-1015">Disulfide bond</keyword>
<reference evidence="19 20" key="1">
    <citation type="journal article" date="2023" name="BMC Biol.">
        <title>The compact genome of the sponge Oopsacas minuta (Hexactinellida) is lacking key metazoan core genes.</title>
        <authorList>
            <person name="Santini S."/>
            <person name="Schenkelaars Q."/>
            <person name="Jourda C."/>
            <person name="Duchesne M."/>
            <person name="Belahbib H."/>
            <person name="Rocher C."/>
            <person name="Selva M."/>
            <person name="Riesgo A."/>
            <person name="Vervoort M."/>
            <person name="Leys S.P."/>
            <person name="Kodjabachian L."/>
            <person name="Le Bivic A."/>
            <person name="Borchiellini C."/>
            <person name="Claverie J.M."/>
            <person name="Renard E."/>
        </authorList>
    </citation>
    <scope>NUCLEOTIDE SEQUENCE [LARGE SCALE GENOMIC DNA]</scope>
    <source>
        <strain evidence="19">SPO-2</strain>
    </source>
</reference>
<name>A0AAV7JD82_9METZ</name>
<dbReference type="GO" id="GO:0004930">
    <property type="term" value="F:G protein-coupled receptor activity"/>
    <property type="evidence" value="ECO:0007669"/>
    <property type="project" value="InterPro"/>
</dbReference>
<evidence type="ECO:0000259" key="17">
    <source>
        <dbReference type="PROSITE" id="PS50227"/>
    </source>
</evidence>
<dbReference type="InterPro" id="IPR001881">
    <property type="entry name" value="EGF-like_Ca-bd_dom"/>
</dbReference>
<dbReference type="InterPro" id="IPR049883">
    <property type="entry name" value="NOTCH1_EGF-like"/>
</dbReference>
<evidence type="ECO:0000256" key="11">
    <source>
        <dbReference type="ARBA" id="ARBA00023157"/>
    </source>
</evidence>
<evidence type="ECO:0000256" key="4">
    <source>
        <dbReference type="ARBA" id="ARBA00022525"/>
    </source>
</evidence>
<evidence type="ECO:0000259" key="18">
    <source>
        <dbReference type="PROSITE" id="PS50261"/>
    </source>
</evidence>
<feature type="domain" description="G-protein coupled receptors family 2 profile 2" evidence="18">
    <location>
        <begin position="2008"/>
        <end position="2255"/>
    </location>
</feature>
<evidence type="ECO:0000313" key="19">
    <source>
        <dbReference type="EMBL" id="KAI6646430.1"/>
    </source>
</evidence>
<dbReference type="Gene3D" id="2.60.220.50">
    <property type="match status" value="1"/>
</dbReference>
<gene>
    <name evidence="19" type="ORF">LOD99_12552</name>
</gene>
<keyword evidence="12" id="KW-0325">Glycoprotein</keyword>
<keyword evidence="20" id="KW-1185">Reference proteome</keyword>
<protein>
    <submittedName>
        <fullName evidence="19">Uncharacterized protein</fullName>
    </submittedName>
</protein>
<evidence type="ECO:0000256" key="3">
    <source>
        <dbReference type="ARBA" id="ARBA00022475"/>
    </source>
</evidence>
<dbReference type="InterPro" id="IPR046338">
    <property type="entry name" value="GAIN_dom_sf"/>
</dbReference>
<dbReference type="SMART" id="SM00181">
    <property type="entry name" value="EGF"/>
    <property type="match status" value="3"/>
</dbReference>
<keyword evidence="6 15" id="KW-0812">Transmembrane</keyword>
<sequence length="2348" mass="258878">MNRLCVIYLILLVFYFCFISTKCGVVIVTAITNDSSISFENPQLVIGLQFDTAVPGPLLNLEGFVLSNSPAFDTSCTFSYLNLTIEGQVSSDLQNLTLSLDNSTAIITERSTGGTVCLQSPASSFLQVPDSEGGIALTSTFASLRVIENTTPPSISNVIVDLILGNISIMFDEFVDLETLNPSLLSLSSFSSNPLSFVAFNTLTNYNSATGVDTVYVISLEVFELAIIGNVCVSNCTLYIGIGSLVSDLAGNSLTFQIETMQSTTFYSYSPFQFRPSFSLQNINPTTVNVIIDSPLSQYGVVNYGVYIFPLSATFYHGNCQYPSAYEFQKNSTTTRWNSDPPGYQPCINGTDYMCYSTPELTLTVDLFPGYSMVINVVAFYTEINFTSTTFLSPIPIYTNSLGVHVFTEPTRRRRGNGLPPVNGNQVLVMWQVDASFCEQHELTLYYKATSSDSYSYVNLDSVTTCEQMNVLLYATSGSIEIIPVVRTNASQINVPQDSCIYVNLINIVTFGIPEFRVDRPAVSDVFQISDGIRINWNDFTPASGLIEYYNIYMFPVYALKFNGGSCNNINFGTVANNFTFLPTKYIEYGISAPSDEFPFTCPPPTGLSLPYTCNSVLGGTTSVITPIDYSFGISIIVEAVISVPTNIFETVRSYPFNYTSYTISEGMSVVGYQQYTWDAQLCQSLDSFIFLHRSYISNNKESIQELRHSQVFQCSLLVGVDYEVPTDISYFTSYSNYVSEAATIDGNYCLLSYESPETSIATGFEEVPIVELFDFKYLDYDTILVTFQITENFTYPIQIYTIPTAIRSTEYFDESIDACSPVTSPPLPFFLNFVSNSTLIDMNSLECENTTEYTCTSVQSIINIPLKHISTSNEFDIRVVFQNTQRTFSPNFNGPFYPPFNFDLLNIQRRLYTNTTLFTANSIMVEWDIEFYCYPESYINLVWNSNNLVSPERRKRGKSVIIPEITLPCNVGSYVINDLGFETIYTICGYVFFNSTTESFSRSCPTRKIIFSNAFQTSPLLAGIRILDFSTIEVTWNPLQFIDSPYTLLAYPSAYGSFDQPITNSFNTSNVTQTTIFLPPSINDDYFELCLNSSKNLTCSKVTTLETSANISVIPGYSYALALYVESQIQPPYSVLGNGYNISNVLLNQISVSGFNELYTYFFDSLLCTSGVRTVYFYDSQFTSGSPVFDVDMCANDFQVDLNSDFAGLPQPRLAFLFQFTNITYPLTNVISPPDFGIIVDPLLSFLPITASPMIMSVTPPPDLSSNIYQVSWPSVPDIPIPQKFVTYIVFAYPESDLLSKESNLCPTNLTEFPQGFPIYSKESDPLNDYCPAPMPISEFYFCGENTSIGLQLPLLALLNYEISVVATYSGGLKTHSFYYSYYIEAPQNLSSLSLSHQVTPASITITWNTEVSFCSDSRLFFILDSAYIPNYVPCSSGSYTIDSLQPLTTYTLAYVFFFDLSATLLPDIINCISNSPVNLEPFPMTTSFCTPINPCGSVGVCSEGFQNSSYHCECSIGYGFDGNTCSDINECLMMPSACTNGACLNNLGSFTCTCFQGYLAISETLCTDIDECQIQSTCVNGNCTNLLSPENFICDCNAGFEGLSCTIPIGTPTCPSISEVTTLSINNVTFPVTEYGVISIVPCSQLDTTLFGNITRQCLDTGEWGPINVDNCQRNIFVAAEELTSESETRILTPMESVTLTETLVTATQESMGILFPGEISVAAVGVSAITESLANLSGDALRENLEMIQTSVVEITSNVLRIENSAAFDSTTQSEAQTYVNNLVDGIQNLGILIGSVAEENATIVIEIEQPTVALIVTLERGRVEPLVLGSNLSMPVGDNTSAVMAAQTSVVIPASIFPLDETIAVSVALFSTIQELVSDVFVNDTSEPGSNLVVEDILASAITSINLFTRDGVRITVLTDEISITYVLNSTEIERNSGPGTQTRIRCASARVLSEGWGFQYVTLANSDDVPSEPAICVATHLTHFGVLVSVTTIPLTDAARLALEILTYLTCGISIIFLLLSIAAYLLLWWKTRKQKLNLFQKDATILHLNFAVSLLLALTFFLLSDAAYSNEGACKAFTIFQYYFWLSVFTSSLSIGIYLLIKIFAWSSQRRFWFYLVLLSWTLPLPLIIITPAAARDNLINTSEGVCFLSQAPSYSNLAFIVPMLVISITNLVILIITAVVLFRISKGNKSILQQIRGVLIASFILAPILSLPWLFSIVATGTAVIVFIFTILLGLQGTLFALLYPLRTPEIYNYVLKCRDPNASTMFAQTSSTHPSQPAPTTIKFKIKRGERGTTGTASTSLPVSKQPEYELGEITNPDNEGHANDQYEYSATDPLKKSSD</sequence>
<dbReference type="Gene3D" id="2.10.25.10">
    <property type="entry name" value="Laminin"/>
    <property type="match status" value="3"/>
</dbReference>
<comment type="subcellular location">
    <subcellularLocation>
        <location evidence="2">Cell membrane</location>
        <topology evidence="2">Multi-pass membrane protein</topology>
    </subcellularLocation>
    <subcellularLocation>
        <location evidence="1">Secreted</location>
    </subcellularLocation>
</comment>
<feature type="domain" description="G-protein coupled receptors family 2 profile 1" evidence="17">
    <location>
        <begin position="1584"/>
        <end position="1678"/>
    </location>
</feature>
<keyword evidence="4" id="KW-0964">Secreted</keyword>
<feature type="transmembrane region" description="Helical" evidence="15">
    <location>
        <begin position="2086"/>
        <end position="2107"/>
    </location>
</feature>
<feature type="domain" description="EGF-like" evidence="16">
    <location>
        <begin position="1529"/>
        <end position="1569"/>
    </location>
</feature>
<dbReference type="FunFam" id="2.10.25.10:FF:000014">
    <property type="entry name" value="Latent-transforming growth factor beta-binding protein 3"/>
    <property type="match status" value="1"/>
</dbReference>
<evidence type="ECO:0000256" key="5">
    <source>
        <dbReference type="ARBA" id="ARBA00022536"/>
    </source>
</evidence>
<keyword evidence="7" id="KW-0732">Signal</keyword>
<evidence type="ECO:0000256" key="15">
    <source>
        <dbReference type="SAM" id="Phobius"/>
    </source>
</evidence>
<organism evidence="19 20">
    <name type="scientific">Oopsacas minuta</name>
    <dbReference type="NCBI Taxonomy" id="111878"/>
    <lineage>
        <taxon>Eukaryota</taxon>
        <taxon>Metazoa</taxon>
        <taxon>Porifera</taxon>
        <taxon>Hexactinellida</taxon>
        <taxon>Hexasterophora</taxon>
        <taxon>Lyssacinosida</taxon>
        <taxon>Leucopsacidae</taxon>
        <taxon>Oopsacas</taxon>
    </lineage>
</organism>
<dbReference type="GO" id="GO:0005509">
    <property type="term" value="F:calcium ion binding"/>
    <property type="evidence" value="ECO:0007669"/>
    <property type="project" value="InterPro"/>
</dbReference>
<feature type="transmembrane region" description="Helical" evidence="15">
    <location>
        <begin position="2119"/>
        <end position="2141"/>
    </location>
</feature>
<accession>A0AAV7JD82</accession>
<keyword evidence="10 15" id="KW-0472">Membrane</keyword>
<dbReference type="PROSITE" id="PS00022">
    <property type="entry name" value="EGF_1"/>
    <property type="match status" value="1"/>
</dbReference>
<dbReference type="GO" id="GO:0005886">
    <property type="term" value="C:plasma membrane"/>
    <property type="evidence" value="ECO:0007669"/>
    <property type="project" value="UniProtKB-SubCell"/>
</dbReference>
<dbReference type="Gene3D" id="1.20.1070.10">
    <property type="entry name" value="Rhodopsin 7-helix transmembrane proteins"/>
    <property type="match status" value="1"/>
</dbReference>
<feature type="transmembrane region" description="Helical" evidence="15">
    <location>
        <begin position="2010"/>
        <end position="2033"/>
    </location>
</feature>
<feature type="disulfide bond" evidence="13">
    <location>
        <begin position="1497"/>
        <end position="1514"/>
    </location>
</feature>
<keyword evidence="9 15" id="KW-1133">Transmembrane helix</keyword>
<evidence type="ECO:0000259" key="16">
    <source>
        <dbReference type="PROSITE" id="PS50026"/>
    </source>
</evidence>
<dbReference type="Proteomes" id="UP001165289">
    <property type="component" value="Unassembled WGS sequence"/>
</dbReference>
<dbReference type="CDD" id="cd00054">
    <property type="entry name" value="EGF_CA"/>
    <property type="match status" value="3"/>
</dbReference>
<evidence type="ECO:0000256" key="2">
    <source>
        <dbReference type="ARBA" id="ARBA00004651"/>
    </source>
</evidence>
<proteinExistence type="predicted"/>
<evidence type="ECO:0000256" key="13">
    <source>
        <dbReference type="PROSITE-ProRule" id="PRU00076"/>
    </source>
</evidence>
<comment type="caution">
    <text evidence="19">The sequence shown here is derived from an EMBL/GenBank/DDBJ whole genome shotgun (WGS) entry which is preliminary data.</text>
</comment>
<feature type="region of interest" description="Disordered" evidence="14">
    <location>
        <begin position="2295"/>
        <end position="2348"/>
    </location>
</feature>
<dbReference type="SMART" id="SM00179">
    <property type="entry name" value="EGF_CA"/>
    <property type="match status" value="2"/>
</dbReference>
<feature type="domain" description="EGF-like" evidence="16">
    <location>
        <begin position="1570"/>
        <end position="1608"/>
    </location>
</feature>
<evidence type="ECO:0000256" key="6">
    <source>
        <dbReference type="ARBA" id="ARBA00022692"/>
    </source>
</evidence>
<dbReference type="PROSITE" id="PS50026">
    <property type="entry name" value="EGF_3"/>
    <property type="match status" value="3"/>
</dbReference>
<evidence type="ECO:0000256" key="12">
    <source>
        <dbReference type="ARBA" id="ARBA00023180"/>
    </source>
</evidence>
<feature type="disulfide bond" evidence="13">
    <location>
        <begin position="1598"/>
        <end position="1607"/>
    </location>
</feature>
<feature type="transmembrane region" description="Helical" evidence="15">
    <location>
        <begin position="2228"/>
        <end position="2251"/>
    </location>
</feature>
<dbReference type="InterPro" id="IPR000152">
    <property type="entry name" value="EGF-type_Asp/Asn_hydroxyl_site"/>
</dbReference>
<dbReference type="PANTHER" id="PTHR12011">
    <property type="entry name" value="ADHESION G-PROTEIN COUPLED RECEPTOR"/>
    <property type="match status" value="1"/>
</dbReference>
<evidence type="ECO:0000313" key="20">
    <source>
        <dbReference type="Proteomes" id="UP001165289"/>
    </source>
</evidence>
<evidence type="ECO:0000256" key="14">
    <source>
        <dbReference type="SAM" id="MobiDB-lite"/>
    </source>
</evidence>
<evidence type="ECO:0000256" key="8">
    <source>
        <dbReference type="ARBA" id="ARBA00022737"/>
    </source>
</evidence>
<keyword evidence="8" id="KW-0677">Repeat</keyword>
<keyword evidence="3" id="KW-1003">Cell membrane</keyword>
<evidence type="ECO:0000256" key="9">
    <source>
        <dbReference type="ARBA" id="ARBA00022989"/>
    </source>
</evidence>
<dbReference type="PANTHER" id="PTHR12011:SF347">
    <property type="entry name" value="FI21270P1-RELATED"/>
    <property type="match status" value="1"/>
</dbReference>
<feature type="transmembrane region" description="Helical" evidence="15">
    <location>
        <begin position="2054"/>
        <end position="2074"/>
    </location>
</feature>
<feature type="transmembrane region" description="Helical" evidence="15">
    <location>
        <begin position="2201"/>
        <end position="2222"/>
    </location>
</feature>
<comment type="caution">
    <text evidence="13">Lacks conserved residue(s) required for the propagation of feature annotation.</text>
</comment>
<dbReference type="SUPFAM" id="SSF57184">
    <property type="entry name" value="Growth factor receptor domain"/>
    <property type="match status" value="1"/>
</dbReference>
<dbReference type="PROSITE" id="PS00010">
    <property type="entry name" value="ASX_HYDROXYL"/>
    <property type="match status" value="1"/>
</dbReference>
<dbReference type="PROSITE" id="PS50261">
    <property type="entry name" value="G_PROTEIN_RECEP_F2_4"/>
    <property type="match status" value="1"/>
</dbReference>
<evidence type="ECO:0000256" key="7">
    <source>
        <dbReference type="ARBA" id="ARBA00022729"/>
    </source>
</evidence>
<dbReference type="PROSITE" id="PS50227">
    <property type="entry name" value="G_PROTEIN_RECEP_F2_3"/>
    <property type="match status" value="1"/>
</dbReference>
<dbReference type="InterPro" id="IPR001879">
    <property type="entry name" value="GPCR_2_extracellular_dom"/>
</dbReference>
<keyword evidence="5 13" id="KW-0245">EGF-like domain</keyword>
<dbReference type="Pfam" id="PF00002">
    <property type="entry name" value="7tm_2"/>
    <property type="match status" value="1"/>
</dbReference>
<feature type="domain" description="EGF-like" evidence="16">
    <location>
        <begin position="1487"/>
        <end position="1528"/>
    </location>
</feature>
<dbReference type="Pfam" id="PF07645">
    <property type="entry name" value="EGF_CA"/>
    <property type="match status" value="1"/>
</dbReference>
<evidence type="ECO:0000256" key="1">
    <source>
        <dbReference type="ARBA" id="ARBA00004613"/>
    </source>
</evidence>
<dbReference type="EMBL" id="JAKMXF010000354">
    <property type="protein sequence ID" value="KAI6646430.1"/>
    <property type="molecule type" value="Genomic_DNA"/>
</dbReference>
<dbReference type="GO" id="GO:0007166">
    <property type="term" value="P:cell surface receptor signaling pathway"/>
    <property type="evidence" value="ECO:0007669"/>
    <property type="project" value="InterPro"/>
</dbReference>
<dbReference type="PROSITE" id="PS01186">
    <property type="entry name" value="EGF_2"/>
    <property type="match status" value="3"/>
</dbReference>
<feature type="transmembrane region" description="Helical" evidence="15">
    <location>
        <begin position="2161"/>
        <end position="2189"/>
    </location>
</feature>
<dbReference type="InterPro" id="IPR000832">
    <property type="entry name" value="GPCR_2_secretin-like"/>
</dbReference>
<dbReference type="GO" id="GO:0005576">
    <property type="term" value="C:extracellular region"/>
    <property type="evidence" value="ECO:0007669"/>
    <property type="project" value="UniProtKB-SubCell"/>
</dbReference>
<feature type="compositionally biased region" description="Polar residues" evidence="14">
    <location>
        <begin position="2301"/>
        <end position="2311"/>
    </location>
</feature>
<dbReference type="InterPro" id="IPR000742">
    <property type="entry name" value="EGF"/>
</dbReference>
<dbReference type="InterPro" id="IPR017981">
    <property type="entry name" value="GPCR_2-like_7TM"/>
</dbReference>
<dbReference type="InterPro" id="IPR018097">
    <property type="entry name" value="EGF_Ca-bd_CS"/>
</dbReference>
<evidence type="ECO:0000256" key="10">
    <source>
        <dbReference type="ARBA" id="ARBA00023136"/>
    </source>
</evidence>
<dbReference type="PROSITE" id="PS01187">
    <property type="entry name" value="EGF_CA"/>
    <property type="match status" value="1"/>
</dbReference>
<dbReference type="InterPro" id="IPR009030">
    <property type="entry name" value="Growth_fac_rcpt_cys_sf"/>
</dbReference>